<evidence type="ECO:0000256" key="1">
    <source>
        <dbReference type="ARBA" id="ARBA00022741"/>
    </source>
</evidence>
<dbReference type="NCBIfam" id="NF040713">
    <property type="entry name" value="ZapE"/>
    <property type="match status" value="1"/>
</dbReference>
<dbReference type="SUPFAM" id="SSF52540">
    <property type="entry name" value="P-loop containing nucleoside triphosphate hydrolases"/>
    <property type="match status" value="1"/>
</dbReference>
<keyword evidence="5" id="KW-1185">Reference proteome</keyword>
<dbReference type="InterPro" id="IPR005654">
    <property type="entry name" value="ATPase_AFG1-like"/>
</dbReference>
<dbReference type="PANTHER" id="PTHR12169:SF6">
    <property type="entry name" value="AFG1-LIKE ATPASE"/>
    <property type="match status" value="1"/>
</dbReference>
<keyword evidence="2 3" id="KW-0067">ATP-binding</keyword>
<comment type="subcellular location">
    <subcellularLocation>
        <location evidence="3">Cytoplasm</location>
    </subcellularLocation>
</comment>
<feature type="binding site" evidence="3">
    <location>
        <begin position="69"/>
        <end position="76"/>
    </location>
    <ligand>
        <name>ATP</name>
        <dbReference type="ChEBI" id="CHEBI:30616"/>
    </ligand>
</feature>
<dbReference type="Gene3D" id="3.40.50.300">
    <property type="entry name" value="P-loop containing nucleotide triphosphate hydrolases"/>
    <property type="match status" value="1"/>
</dbReference>
<keyword evidence="3" id="KW-0378">Hydrolase</keyword>
<keyword evidence="1 3" id="KW-0547">Nucleotide-binding</keyword>
<evidence type="ECO:0000313" key="4">
    <source>
        <dbReference type="EMBL" id="GGD05357.1"/>
    </source>
</evidence>
<accession>A0ABQ1PWD3</accession>
<dbReference type="InterPro" id="IPR030870">
    <property type="entry name" value="ZapE"/>
</dbReference>
<dbReference type="HAMAP" id="MF_01919">
    <property type="entry name" value="ZapE"/>
    <property type="match status" value="1"/>
</dbReference>
<proteinExistence type="inferred from homology"/>
<sequence length="367" mass="42374">MVSIMTPLDRYQADLKRPDFVYDPAQENAVRHLQRLFDDLVATDQSRSGLFDRFLRKKPELVKGLYFWGGVGRGKTYLVDTFFDALPIERKMRTHFHRFMQRVHLELKGLKGEKNPLTLIASQFAEEARVICFDEFFVSDITDAMILGTLMEELFKNGVTLVATSNIVPDGLYKDGLQRARFLPAIALLNSHTEVVNVDNGVDYRLRALEQAELYHWPLDEGADESLRQSFESLVPDIDEVVEGDLLTVENRPVQSIRVCEDVGWFEFRELCDGPRSQNDYIELAKIFHAVLIANVEQMNASKDDMARRFINLVDEFYDRNVKLILSAEVELKDLYTGGRLSFEFQRTLSRLLEMQSHEFLARAHKP</sequence>
<keyword evidence="3" id="KW-0963">Cytoplasm</keyword>
<dbReference type="GO" id="GO:0051301">
    <property type="term" value="P:cell division"/>
    <property type="evidence" value="ECO:0007669"/>
    <property type="project" value="UniProtKB-KW"/>
</dbReference>
<dbReference type="Pfam" id="PF03969">
    <property type="entry name" value="AFG1_ATPase"/>
    <property type="match status" value="1"/>
</dbReference>
<dbReference type="PANTHER" id="PTHR12169">
    <property type="entry name" value="ATPASE N2B"/>
    <property type="match status" value="1"/>
</dbReference>
<organism evidence="4 5">
    <name type="scientific">Halopseudomonas salina</name>
    <dbReference type="NCBI Taxonomy" id="1323744"/>
    <lineage>
        <taxon>Bacteria</taxon>
        <taxon>Pseudomonadati</taxon>
        <taxon>Pseudomonadota</taxon>
        <taxon>Gammaproteobacteria</taxon>
        <taxon>Pseudomonadales</taxon>
        <taxon>Pseudomonadaceae</taxon>
        <taxon>Halopseudomonas</taxon>
    </lineage>
</organism>
<dbReference type="EMBL" id="BMFF01000005">
    <property type="protein sequence ID" value="GGD05357.1"/>
    <property type="molecule type" value="Genomic_DNA"/>
</dbReference>
<name>A0ABQ1PWD3_9GAMM</name>
<protein>
    <recommendedName>
        <fullName evidence="3">Cell division protein ZapE</fullName>
    </recommendedName>
    <alternativeName>
        <fullName evidence="3">Z ring-associated protein ZapE</fullName>
    </alternativeName>
</protein>
<comment type="subunit">
    <text evidence="3">Interacts with FtsZ.</text>
</comment>
<evidence type="ECO:0000313" key="5">
    <source>
        <dbReference type="Proteomes" id="UP000638188"/>
    </source>
</evidence>
<evidence type="ECO:0000256" key="3">
    <source>
        <dbReference type="HAMAP-Rule" id="MF_01919"/>
    </source>
</evidence>
<gene>
    <name evidence="3 4" type="primary">zapE</name>
    <name evidence="4" type="ORF">GCM10007418_25430</name>
</gene>
<comment type="function">
    <text evidence="3">Reduces the stability of FtsZ polymers in the presence of ATP.</text>
</comment>
<evidence type="ECO:0000256" key="2">
    <source>
        <dbReference type="ARBA" id="ARBA00022840"/>
    </source>
</evidence>
<dbReference type="InterPro" id="IPR027417">
    <property type="entry name" value="P-loop_NTPase"/>
</dbReference>
<keyword evidence="3" id="KW-0131">Cell cycle</keyword>
<dbReference type="Proteomes" id="UP000638188">
    <property type="component" value="Unassembled WGS sequence"/>
</dbReference>
<keyword evidence="3 4" id="KW-0132">Cell division</keyword>
<comment type="caution">
    <text evidence="4">The sequence shown here is derived from an EMBL/GenBank/DDBJ whole genome shotgun (WGS) entry which is preliminary data.</text>
</comment>
<comment type="similarity">
    <text evidence="3">Belongs to the AFG1 ATPase family. ZapE subfamily.</text>
</comment>
<reference evidence="5" key="1">
    <citation type="journal article" date="2019" name="Int. J. Syst. Evol. Microbiol.">
        <title>The Global Catalogue of Microorganisms (GCM) 10K type strain sequencing project: providing services to taxonomists for standard genome sequencing and annotation.</title>
        <authorList>
            <consortium name="The Broad Institute Genomics Platform"/>
            <consortium name="The Broad Institute Genome Sequencing Center for Infectious Disease"/>
            <person name="Wu L."/>
            <person name="Ma J."/>
        </authorList>
    </citation>
    <scope>NUCLEOTIDE SEQUENCE [LARGE SCALE GENOMIC DNA]</scope>
    <source>
        <strain evidence="5">CGMCC 1.12482</strain>
    </source>
</reference>